<evidence type="ECO:0000313" key="10">
    <source>
        <dbReference type="EMBL" id="TWT35246.1"/>
    </source>
</evidence>
<dbReference type="InterPro" id="IPR018484">
    <property type="entry name" value="FGGY_N"/>
</dbReference>
<organism evidence="10 11">
    <name type="scientific">Posidoniimonas corsicana</name>
    <dbReference type="NCBI Taxonomy" id="1938618"/>
    <lineage>
        <taxon>Bacteria</taxon>
        <taxon>Pseudomonadati</taxon>
        <taxon>Planctomycetota</taxon>
        <taxon>Planctomycetia</taxon>
        <taxon>Pirellulales</taxon>
        <taxon>Lacipirellulaceae</taxon>
        <taxon>Posidoniimonas</taxon>
    </lineage>
</organism>
<evidence type="ECO:0000256" key="6">
    <source>
        <dbReference type="ARBA" id="ARBA00043149"/>
    </source>
</evidence>
<dbReference type="SUPFAM" id="SSF53067">
    <property type="entry name" value="Actin-like ATPase domain"/>
    <property type="match status" value="2"/>
</dbReference>
<protein>
    <recommendedName>
        <fullName evidence="6">ATP:glycerol 3-phosphotransferase</fullName>
    </recommendedName>
</protein>
<evidence type="ECO:0000259" key="8">
    <source>
        <dbReference type="Pfam" id="PF00370"/>
    </source>
</evidence>
<dbReference type="PANTHER" id="PTHR10196:SF69">
    <property type="entry name" value="GLYCEROL KINASE"/>
    <property type="match status" value="1"/>
</dbReference>
<name>A0A5C5V9F5_9BACT</name>
<dbReference type="Pfam" id="PF02782">
    <property type="entry name" value="FGGY_C"/>
    <property type="match status" value="1"/>
</dbReference>
<dbReference type="AlphaFoldDB" id="A0A5C5V9F5"/>
<keyword evidence="11" id="KW-1185">Reference proteome</keyword>
<dbReference type="PIRSF" id="PIRSF000538">
    <property type="entry name" value="GlpK"/>
    <property type="match status" value="1"/>
</dbReference>
<evidence type="ECO:0000256" key="5">
    <source>
        <dbReference type="ARBA" id="ARBA00022840"/>
    </source>
</evidence>
<dbReference type="InterPro" id="IPR018485">
    <property type="entry name" value="FGGY_C"/>
</dbReference>
<comment type="similarity">
    <text evidence="1 7">Belongs to the FGGY kinase family.</text>
</comment>
<dbReference type="InterPro" id="IPR018483">
    <property type="entry name" value="Carb_kinase_FGGY_CS"/>
</dbReference>
<dbReference type="RefSeq" id="WP_146561269.1">
    <property type="nucleotide sequence ID" value="NZ_SIHJ01000001.1"/>
</dbReference>
<dbReference type="GO" id="GO:0004370">
    <property type="term" value="F:glycerol kinase activity"/>
    <property type="evidence" value="ECO:0007669"/>
    <property type="project" value="TreeGrafter"/>
</dbReference>
<evidence type="ECO:0000256" key="3">
    <source>
        <dbReference type="ARBA" id="ARBA00022741"/>
    </source>
</evidence>
<evidence type="ECO:0000256" key="7">
    <source>
        <dbReference type="RuleBase" id="RU003733"/>
    </source>
</evidence>
<evidence type="ECO:0000256" key="1">
    <source>
        <dbReference type="ARBA" id="ARBA00009156"/>
    </source>
</evidence>
<dbReference type="PROSITE" id="PS00445">
    <property type="entry name" value="FGGY_KINASES_2"/>
    <property type="match status" value="1"/>
</dbReference>
<keyword evidence="2 7" id="KW-0808">Transferase</keyword>
<sequence length="490" mass="53021">MLLSIDQSTSATKAIIFSQRGELLAKASRAHEQIYPQPGWVEHNANEIWVNTLRVIAELAKEQPHLVGEVQFLSISDQRETAVVFDRLTGQPLLNAIVWQCRRGAEICERLASAGHGDYVKRTTGLKLDPYFSASKWNWAIENLPRIAEQLQDGSAVVGTVDTYLIHRLTQGDVFATDVTNASRTLLFDIHKMQWDPNLCELFCVPMRALPKVLDSSAEFGQTDAAGAWPSRIPIRGVMGDSQASLFALGCHQVGDAKVTFGTGSSLLLNTGSECRAETQGTVITLAWSHKGQPTYCLEGIVNYSAATLEWLKNQLRLIETVGESAELAKSVPDNGGVYLVPAFAGLSAPYWKPDARAALVGMSAHTTKAHVVRAALEAIAYQIRDALDMMRQEAGVAPKLIRADGGGVSNEFLMQFTADILQVPLQTCEVNESSPLGAALCGALGGGVLADIDAVSACVKPSTTFQPQMEPATSDALYKGWKDAVRRAL</sequence>
<dbReference type="GO" id="GO:0005524">
    <property type="term" value="F:ATP binding"/>
    <property type="evidence" value="ECO:0007669"/>
    <property type="project" value="UniProtKB-KW"/>
</dbReference>
<feature type="domain" description="Carbohydrate kinase FGGY N-terminal" evidence="8">
    <location>
        <begin position="1"/>
        <end position="247"/>
    </location>
</feature>
<dbReference type="CDD" id="cd07769">
    <property type="entry name" value="ASKHA_NBD_FGGY_GK"/>
    <property type="match status" value="1"/>
</dbReference>
<proteinExistence type="inferred from homology"/>
<evidence type="ECO:0000256" key="2">
    <source>
        <dbReference type="ARBA" id="ARBA00022679"/>
    </source>
</evidence>
<dbReference type="InterPro" id="IPR000577">
    <property type="entry name" value="Carb_kinase_FGGY"/>
</dbReference>
<dbReference type="Proteomes" id="UP000316714">
    <property type="component" value="Unassembled WGS sequence"/>
</dbReference>
<dbReference type="NCBIfam" id="NF000756">
    <property type="entry name" value="PRK00047.1"/>
    <property type="match status" value="1"/>
</dbReference>
<feature type="domain" description="Carbohydrate kinase FGGY C-terminal" evidence="9">
    <location>
        <begin position="258"/>
        <end position="444"/>
    </location>
</feature>
<keyword evidence="4 7" id="KW-0418">Kinase</keyword>
<keyword evidence="5" id="KW-0067">ATP-binding</keyword>
<dbReference type="EMBL" id="SIHJ01000001">
    <property type="protein sequence ID" value="TWT35246.1"/>
    <property type="molecule type" value="Genomic_DNA"/>
</dbReference>
<dbReference type="InterPro" id="IPR043129">
    <property type="entry name" value="ATPase_NBD"/>
</dbReference>
<dbReference type="Gene3D" id="3.30.420.40">
    <property type="match status" value="2"/>
</dbReference>
<comment type="caution">
    <text evidence="10">The sequence shown here is derived from an EMBL/GenBank/DDBJ whole genome shotgun (WGS) entry which is preliminary data.</text>
</comment>
<gene>
    <name evidence="10" type="primary">glpK_1</name>
    <name evidence="10" type="ORF">KOR34_01340</name>
</gene>
<evidence type="ECO:0000259" key="9">
    <source>
        <dbReference type="Pfam" id="PF02782"/>
    </source>
</evidence>
<keyword evidence="3" id="KW-0547">Nucleotide-binding</keyword>
<dbReference type="Pfam" id="PF00370">
    <property type="entry name" value="FGGY_N"/>
    <property type="match status" value="1"/>
</dbReference>
<dbReference type="GO" id="GO:0005829">
    <property type="term" value="C:cytosol"/>
    <property type="evidence" value="ECO:0007669"/>
    <property type="project" value="TreeGrafter"/>
</dbReference>
<dbReference type="GO" id="GO:0006071">
    <property type="term" value="P:glycerol metabolic process"/>
    <property type="evidence" value="ECO:0007669"/>
    <property type="project" value="TreeGrafter"/>
</dbReference>
<evidence type="ECO:0000256" key="4">
    <source>
        <dbReference type="ARBA" id="ARBA00022777"/>
    </source>
</evidence>
<evidence type="ECO:0000313" key="11">
    <source>
        <dbReference type="Proteomes" id="UP000316714"/>
    </source>
</evidence>
<reference evidence="10 11" key="1">
    <citation type="submission" date="2019-02" db="EMBL/GenBank/DDBJ databases">
        <title>Deep-cultivation of Planctomycetes and their phenomic and genomic characterization uncovers novel biology.</title>
        <authorList>
            <person name="Wiegand S."/>
            <person name="Jogler M."/>
            <person name="Boedeker C."/>
            <person name="Pinto D."/>
            <person name="Vollmers J."/>
            <person name="Rivas-Marin E."/>
            <person name="Kohn T."/>
            <person name="Peeters S.H."/>
            <person name="Heuer A."/>
            <person name="Rast P."/>
            <person name="Oberbeckmann S."/>
            <person name="Bunk B."/>
            <person name="Jeske O."/>
            <person name="Meyerdierks A."/>
            <person name="Storesund J.E."/>
            <person name="Kallscheuer N."/>
            <person name="Luecker S."/>
            <person name="Lage O.M."/>
            <person name="Pohl T."/>
            <person name="Merkel B.J."/>
            <person name="Hornburger P."/>
            <person name="Mueller R.-W."/>
            <person name="Bruemmer F."/>
            <person name="Labrenz M."/>
            <person name="Spormann A.M."/>
            <person name="Op Den Camp H."/>
            <person name="Overmann J."/>
            <person name="Amann R."/>
            <person name="Jetten M.S.M."/>
            <person name="Mascher T."/>
            <person name="Medema M.H."/>
            <person name="Devos D.P."/>
            <person name="Kaster A.-K."/>
            <person name="Ovreas L."/>
            <person name="Rohde M."/>
            <person name="Galperin M.Y."/>
            <person name="Jogler C."/>
        </authorList>
    </citation>
    <scope>NUCLEOTIDE SEQUENCE [LARGE SCALE GENOMIC DNA]</scope>
    <source>
        <strain evidence="10 11">KOR34</strain>
    </source>
</reference>
<dbReference type="OrthoDB" id="9805576at2"/>
<accession>A0A5C5V9F5</accession>
<dbReference type="PANTHER" id="PTHR10196">
    <property type="entry name" value="SUGAR KINASE"/>
    <property type="match status" value="1"/>
</dbReference>